<evidence type="ECO:0000313" key="3">
    <source>
        <dbReference type="EMBL" id="PMD60164.1"/>
    </source>
</evidence>
<organism evidence="3 4">
    <name type="scientific">Hyaloscypha bicolor E</name>
    <dbReference type="NCBI Taxonomy" id="1095630"/>
    <lineage>
        <taxon>Eukaryota</taxon>
        <taxon>Fungi</taxon>
        <taxon>Dikarya</taxon>
        <taxon>Ascomycota</taxon>
        <taxon>Pezizomycotina</taxon>
        <taxon>Leotiomycetes</taxon>
        <taxon>Helotiales</taxon>
        <taxon>Hyaloscyphaceae</taxon>
        <taxon>Hyaloscypha</taxon>
        <taxon>Hyaloscypha bicolor</taxon>
    </lineage>
</organism>
<feature type="transmembrane region" description="Helical" evidence="2">
    <location>
        <begin position="435"/>
        <end position="453"/>
    </location>
</feature>
<evidence type="ECO:0000256" key="1">
    <source>
        <dbReference type="SAM" id="MobiDB-lite"/>
    </source>
</evidence>
<sequence>MGILQMVLDYVSKKIFVGAGEDGAIPEDRADDLLKQHDFTKRLLEWLNILGDPASAVWGSIAQLNMDWWIIQRLTNLGTTGVDKHSTGDEVADWYDKEMLGVVVMAGQTAMNKYLGTALTKQLIIEALMTAVDVLTSRDGNSAPSPSPLDRTLVDLKKALLESKDNMQFLDHVDDEATLRELSLLARYLMQGNIDPLNFLYTASGRIRISGSHTTLGNAIETAFQALEGINRDSTMSSRAPTPSTYFDSSFSVKIRKAIRTILEARRTFITAIALPVVVHFATTAQIFYESYQKMGDSSTAHGLAYGAMFSWLLLIAVIGNCAVASANAGLITQQIKGVFRLSRIRVPLRERYSNALEWECWLTDIGLDTGLKDRVVVARSHQPTLDTRTIAFKWFYAKYLVGQLVGWVTVAFFCGCAAIISYTTPTVGWGCRSFNHLMYAVLSLVVALLQVAKHKARKRDEQNHLNTPKTTGKSAEEGGAIVEVSKVSGDTHPSEKLQAEITQVVNPVPEANANPTPPSRTSPPHWRTRRQYPKPARSLLTKIIRALYIIFTILNFALLIVGTILNWAGVYNSCRCKHIFGPSDHPLELGSNTQLALDMARKYWNSTGYVAYLVAWCVCAIAVVARKVLQGRMALEFMEE</sequence>
<dbReference type="AlphaFoldDB" id="A0A2J6TAU8"/>
<protein>
    <submittedName>
        <fullName evidence="3">Uncharacterized protein</fullName>
    </submittedName>
</protein>
<feature type="transmembrane region" description="Helical" evidence="2">
    <location>
        <begin position="547"/>
        <end position="569"/>
    </location>
</feature>
<gene>
    <name evidence="3" type="ORF">K444DRAFT_629582</name>
</gene>
<feature type="region of interest" description="Disordered" evidence="1">
    <location>
        <begin position="508"/>
        <end position="531"/>
    </location>
</feature>
<evidence type="ECO:0000256" key="2">
    <source>
        <dbReference type="SAM" id="Phobius"/>
    </source>
</evidence>
<accession>A0A2J6TAU8</accession>
<feature type="transmembrane region" description="Helical" evidence="2">
    <location>
        <begin position="400"/>
        <end position="423"/>
    </location>
</feature>
<keyword evidence="2" id="KW-0472">Membrane</keyword>
<dbReference type="Proteomes" id="UP000235371">
    <property type="component" value="Unassembled WGS sequence"/>
</dbReference>
<keyword evidence="2" id="KW-1133">Transmembrane helix</keyword>
<dbReference type="RefSeq" id="XP_024737068.1">
    <property type="nucleotide sequence ID" value="XM_024883073.1"/>
</dbReference>
<dbReference type="GeneID" id="36591150"/>
<proteinExistence type="predicted"/>
<dbReference type="OrthoDB" id="5392263at2759"/>
<name>A0A2J6TAU8_9HELO</name>
<keyword evidence="2" id="KW-0812">Transmembrane</keyword>
<evidence type="ECO:0000313" key="4">
    <source>
        <dbReference type="Proteomes" id="UP000235371"/>
    </source>
</evidence>
<feature type="transmembrane region" description="Helical" evidence="2">
    <location>
        <begin position="610"/>
        <end position="630"/>
    </location>
</feature>
<dbReference type="InParanoid" id="A0A2J6TAU8"/>
<dbReference type="EMBL" id="KZ613791">
    <property type="protein sequence ID" value="PMD60164.1"/>
    <property type="molecule type" value="Genomic_DNA"/>
</dbReference>
<keyword evidence="4" id="KW-1185">Reference proteome</keyword>
<feature type="transmembrane region" description="Helical" evidence="2">
    <location>
        <begin position="309"/>
        <end position="332"/>
    </location>
</feature>
<reference evidence="3 4" key="1">
    <citation type="submission" date="2016-04" db="EMBL/GenBank/DDBJ databases">
        <title>A degradative enzymes factory behind the ericoid mycorrhizal symbiosis.</title>
        <authorList>
            <consortium name="DOE Joint Genome Institute"/>
            <person name="Martino E."/>
            <person name="Morin E."/>
            <person name="Grelet G."/>
            <person name="Kuo A."/>
            <person name="Kohler A."/>
            <person name="Daghino S."/>
            <person name="Barry K."/>
            <person name="Choi C."/>
            <person name="Cichocki N."/>
            <person name="Clum A."/>
            <person name="Copeland A."/>
            <person name="Hainaut M."/>
            <person name="Haridas S."/>
            <person name="Labutti K."/>
            <person name="Lindquist E."/>
            <person name="Lipzen A."/>
            <person name="Khouja H.-R."/>
            <person name="Murat C."/>
            <person name="Ohm R."/>
            <person name="Olson A."/>
            <person name="Spatafora J."/>
            <person name="Veneault-Fourrey C."/>
            <person name="Henrissat B."/>
            <person name="Grigoriev I."/>
            <person name="Martin F."/>
            <person name="Perotto S."/>
        </authorList>
    </citation>
    <scope>NUCLEOTIDE SEQUENCE [LARGE SCALE GENOMIC DNA]</scope>
    <source>
        <strain evidence="3 4">E</strain>
    </source>
</reference>
<feature type="transmembrane region" description="Helical" evidence="2">
    <location>
        <begin position="269"/>
        <end position="289"/>
    </location>
</feature>